<accession>A0A101ENE2</accession>
<protein>
    <recommendedName>
        <fullName evidence="3">DUF530 domain-containing protein</fullName>
    </recommendedName>
</protein>
<sequence>MTTTEELIAQINRSLDDIRIHTSRLFENFDPRYLAFNLNRNLMVLRGMEDELSRRVGESRMYVGSLSKKERDPHIRRIFLRNHYRMLTLERLRTAITAHKIALATIDSHYTFYKRKKEVDIKNVTNKRDIEKLKVAEKSIKLGRLEVLPHLAYSGDVLKILSQQDNKVRDTFKEIKSKLKEKGQIRKKGIRIEVEYWQEGRLKKERLDFPIEVDIDSELRKRFGRKYRWRVLSYVKTKGVLITSHYTVDNIALAYASTYPKKGVEALALDFFRYYYLTSEKERESIGLYPQIKPCIDCHYSIFDTPFMNEPEFRTGFGSMLIIKKCEIESFLSGRRSEISNIPNYLLGGVILYGVSSFDERKVSNLLQIDESELKDAIEKFVLSGLHISLFEDVRKFEKFMPKSDKAKQFLELLQG</sequence>
<gene>
    <name evidence="1" type="ORF">XD54_0523</name>
</gene>
<dbReference type="Proteomes" id="UP000053911">
    <property type="component" value="Unassembled WGS sequence"/>
</dbReference>
<dbReference type="InterPro" id="IPR007503">
    <property type="entry name" value="DUF530"/>
</dbReference>
<dbReference type="PATRIC" id="fig|172049.5.peg.1240"/>
<name>A0A101ENE2_9EURY</name>
<dbReference type="EMBL" id="LGFD01000007">
    <property type="protein sequence ID" value="KUK18135.1"/>
    <property type="molecule type" value="Genomic_DNA"/>
</dbReference>
<evidence type="ECO:0000313" key="1">
    <source>
        <dbReference type="EMBL" id="KUK18135.1"/>
    </source>
</evidence>
<reference evidence="2" key="1">
    <citation type="journal article" date="2015" name="MBio">
        <title>Genome-Resolved Metagenomic Analysis Reveals Roles for Candidate Phyla and Other Microbial Community Members in Biogeochemical Transformations in Oil Reservoirs.</title>
        <authorList>
            <person name="Hu P."/>
            <person name="Tom L."/>
            <person name="Singh A."/>
            <person name="Thomas B.C."/>
            <person name="Baker B.J."/>
            <person name="Piceno Y.M."/>
            <person name="Andersen G.L."/>
            <person name="Banfield J.F."/>
        </authorList>
    </citation>
    <scope>NUCLEOTIDE SEQUENCE [LARGE SCALE GENOMIC DNA]</scope>
</reference>
<dbReference type="Pfam" id="PF04409">
    <property type="entry name" value="DUF530"/>
    <property type="match status" value="1"/>
</dbReference>
<evidence type="ECO:0008006" key="3">
    <source>
        <dbReference type="Google" id="ProtNLM"/>
    </source>
</evidence>
<proteinExistence type="predicted"/>
<evidence type="ECO:0000313" key="2">
    <source>
        <dbReference type="Proteomes" id="UP000053911"/>
    </source>
</evidence>
<dbReference type="AlphaFoldDB" id="A0A101ENE2"/>
<dbReference type="RefSeq" id="WP_283217344.1">
    <property type="nucleotide sequence ID" value="NZ_LGFD01000007.1"/>
</dbReference>
<comment type="caution">
    <text evidence="1">The sequence shown here is derived from an EMBL/GenBank/DDBJ whole genome shotgun (WGS) entry which is preliminary data.</text>
</comment>
<organism evidence="1 2">
    <name type="scientific">Thermococcus sibiricus</name>
    <dbReference type="NCBI Taxonomy" id="172049"/>
    <lineage>
        <taxon>Archaea</taxon>
        <taxon>Methanobacteriati</taxon>
        <taxon>Methanobacteriota</taxon>
        <taxon>Thermococci</taxon>
        <taxon>Thermococcales</taxon>
        <taxon>Thermococcaceae</taxon>
        <taxon>Thermococcus</taxon>
    </lineage>
</organism>